<dbReference type="AlphaFoldDB" id="A0AAW8F295"/>
<dbReference type="EMBL" id="JAUSZV010000001">
    <property type="protein sequence ID" value="MDQ0904187.1"/>
    <property type="molecule type" value="Genomic_DNA"/>
</dbReference>
<accession>A0AAW8F295</accession>
<protein>
    <submittedName>
        <fullName evidence="1">Uncharacterized protein</fullName>
    </submittedName>
</protein>
<evidence type="ECO:0000313" key="1">
    <source>
        <dbReference type="EMBL" id="MDQ0904187.1"/>
    </source>
</evidence>
<dbReference type="Proteomes" id="UP001234216">
    <property type="component" value="Unassembled WGS sequence"/>
</dbReference>
<dbReference type="RefSeq" id="WP_306971722.1">
    <property type="nucleotide sequence ID" value="NZ_JAUSZV010000001.1"/>
</dbReference>
<proteinExistence type="predicted"/>
<reference evidence="1" key="1">
    <citation type="submission" date="2023-07" db="EMBL/GenBank/DDBJ databases">
        <title>Comparative genomics of wheat-associated soil bacteria to identify genetic determinants of phenazine resistance.</title>
        <authorList>
            <person name="Mouncey N."/>
        </authorList>
    </citation>
    <scope>NUCLEOTIDE SEQUENCE</scope>
    <source>
        <strain evidence="1">V4I22</strain>
    </source>
</reference>
<organism evidence="1 2">
    <name type="scientific">Streptomyces canus</name>
    <dbReference type="NCBI Taxonomy" id="58343"/>
    <lineage>
        <taxon>Bacteria</taxon>
        <taxon>Bacillati</taxon>
        <taxon>Actinomycetota</taxon>
        <taxon>Actinomycetes</taxon>
        <taxon>Kitasatosporales</taxon>
        <taxon>Streptomycetaceae</taxon>
        <taxon>Streptomyces</taxon>
        <taxon>Streptomyces aurantiacus group</taxon>
    </lineage>
</organism>
<comment type="caution">
    <text evidence="1">The sequence shown here is derived from an EMBL/GenBank/DDBJ whole genome shotgun (WGS) entry which is preliminary data.</text>
</comment>
<sequence length="93" mass="9523">MSGYGEIVEDVLTGRLAALEGPPLRLVEVPAADGGLDLLIYADPVGGFVAGDQPPGGLVVPEPTAHVRVRQDPGTATDPGSWPFGCNVRLTGC</sequence>
<evidence type="ECO:0000313" key="2">
    <source>
        <dbReference type="Proteomes" id="UP001234216"/>
    </source>
</evidence>
<name>A0AAW8F295_9ACTN</name>
<gene>
    <name evidence="1" type="ORF">QFZ22_000172</name>
</gene>